<accession>A0A6N2KG43</accession>
<dbReference type="EMBL" id="CAADRP010000361">
    <property type="protein sequence ID" value="VFU27437.1"/>
    <property type="molecule type" value="Genomic_DNA"/>
</dbReference>
<gene>
    <name evidence="1" type="ORF">SVIM_LOCUS17515</name>
    <name evidence="2" type="ORF">SVIM_LOCUS82213</name>
</gene>
<sequence length="61" mass="7012">MHTLSYNFWLTKAAPDYFSSLIETQLDGQNLEPEVMRRCEIPLYSRSQGFAGNSGSKKRKI</sequence>
<organism evidence="2">
    <name type="scientific">Salix viminalis</name>
    <name type="common">Common osier</name>
    <name type="synonym">Basket willow</name>
    <dbReference type="NCBI Taxonomy" id="40686"/>
    <lineage>
        <taxon>Eukaryota</taxon>
        <taxon>Viridiplantae</taxon>
        <taxon>Streptophyta</taxon>
        <taxon>Embryophyta</taxon>
        <taxon>Tracheophyta</taxon>
        <taxon>Spermatophyta</taxon>
        <taxon>Magnoliopsida</taxon>
        <taxon>eudicotyledons</taxon>
        <taxon>Gunneridae</taxon>
        <taxon>Pentapetalae</taxon>
        <taxon>rosids</taxon>
        <taxon>fabids</taxon>
        <taxon>Malpighiales</taxon>
        <taxon>Salicaceae</taxon>
        <taxon>Saliceae</taxon>
        <taxon>Salix</taxon>
    </lineage>
</organism>
<dbReference type="AlphaFoldDB" id="A0A6N2KG43"/>
<reference evidence="2" key="1">
    <citation type="submission" date="2019-03" db="EMBL/GenBank/DDBJ databases">
        <authorList>
            <person name="Mank J."/>
            <person name="Almeida P."/>
        </authorList>
    </citation>
    <scope>NUCLEOTIDE SEQUENCE</scope>
    <source>
        <strain evidence="2">78183</strain>
    </source>
</reference>
<dbReference type="EMBL" id="CAADRP010000024">
    <property type="protein sequence ID" value="VFU21858.1"/>
    <property type="molecule type" value="Genomic_DNA"/>
</dbReference>
<proteinExistence type="predicted"/>
<evidence type="ECO:0000313" key="1">
    <source>
        <dbReference type="EMBL" id="VFU21858.1"/>
    </source>
</evidence>
<name>A0A6N2KG43_SALVM</name>
<evidence type="ECO:0000313" key="2">
    <source>
        <dbReference type="EMBL" id="VFU27437.1"/>
    </source>
</evidence>
<protein>
    <submittedName>
        <fullName evidence="2">Uncharacterized protein</fullName>
    </submittedName>
</protein>